<protein>
    <submittedName>
        <fullName evidence="4">Uncharacterized protein</fullName>
    </submittedName>
</protein>
<dbReference type="Gene3D" id="1.25.40.10">
    <property type="entry name" value="Tetratricopeptide repeat domain"/>
    <property type="match status" value="1"/>
</dbReference>
<evidence type="ECO:0000313" key="5">
    <source>
        <dbReference type="Proteomes" id="UP000322214"/>
    </source>
</evidence>
<proteinExistence type="predicted"/>
<evidence type="ECO:0000256" key="1">
    <source>
        <dbReference type="PROSITE-ProRule" id="PRU00339"/>
    </source>
</evidence>
<dbReference type="KEGG" id="mff:MFFC18_10970"/>
<dbReference type="SUPFAM" id="SSF48452">
    <property type="entry name" value="TPR-like"/>
    <property type="match status" value="1"/>
</dbReference>
<feature type="signal peptide" evidence="3">
    <location>
        <begin position="1"/>
        <end position="26"/>
    </location>
</feature>
<feature type="chain" id="PRO_5022769889" evidence="3">
    <location>
        <begin position="27"/>
        <end position="968"/>
    </location>
</feature>
<feature type="compositionally biased region" description="Basic and acidic residues" evidence="2">
    <location>
        <begin position="278"/>
        <end position="288"/>
    </location>
</feature>
<accession>A0A5B9P8K5</accession>
<feature type="region of interest" description="Disordered" evidence="2">
    <location>
        <begin position="34"/>
        <end position="64"/>
    </location>
</feature>
<feature type="region of interest" description="Disordered" evidence="2">
    <location>
        <begin position="260"/>
        <end position="288"/>
    </location>
</feature>
<dbReference type="Proteomes" id="UP000322214">
    <property type="component" value="Chromosome"/>
</dbReference>
<dbReference type="PROSITE" id="PS50005">
    <property type="entry name" value="TPR"/>
    <property type="match status" value="1"/>
</dbReference>
<evidence type="ECO:0000313" key="4">
    <source>
        <dbReference type="EMBL" id="QEG21242.1"/>
    </source>
</evidence>
<dbReference type="EMBL" id="CP042912">
    <property type="protein sequence ID" value="QEG21242.1"/>
    <property type="molecule type" value="Genomic_DNA"/>
</dbReference>
<keyword evidence="1" id="KW-0802">TPR repeat</keyword>
<dbReference type="STRING" id="980251.GCA_001642875_01843"/>
<feature type="repeat" description="TPR" evidence="1">
    <location>
        <begin position="919"/>
        <end position="952"/>
    </location>
</feature>
<sequence length="968" mass="110971" precursor="true">MLHIQTRIVACAAMVLFLLTSTSSWASAPAVLQKPNASEPDSTSSKSLQNAENEPPVKPLEGESRQSAAVLVRQLGSSNYELRQQATRALWEIGSPVLELLRVAADGGANSEARMRAKDLVTLIEVGVEHDADADVVRCIVGFLDREILVQGRAIRKLCHLQQRSVAKKLIELVPSEADRESLREFCSMAASDAEVALRLGEDEKFEEWINDPATRESQKLLFYYYLWVDNKLDSEIELLKVQAQADIATAKEFAAKLEKEKAKHDADNRGKKNGKAAKFEPSEKPPGQEKLLTLIGLLRFTERWAEAEEFADQVYDKTKRRNLTHSILMESGNWKRLSELMVEPEDGVGEDEKYAANEGLAYPATGYRRALVQFYAGQEADFEATISELESEIEEEFRKQKQAGVKEPGGNSAHANFLRYTLDFDRALKFDPLKKNLATYQMLSRYRRYEKLFDVFNLETYEKRVRYFKGRARHIRSLQKRVEYHTQQREEDEAETYSDKRDLEIENWRNIVGLLATLGFNEDAELYYRQLYFEFSDKVSYIAFRTIADLQAMSAYQSAWEIAEIESKRNREINLRGALLNPGGYDHQAVGFLDSELSNKIEDPIERYRKIAALVKSPADPGNEKVDFWQEIGALDFTDQTDAIRHLFMIWGLEEEQLFQRSASLDGSEMLQRLMRDGEFLLAAQKYEALALTDGYPVHYAQAWDAYRKGGDATKARQMRFLFALKFDAADAYDYTSGYSGFEWQALPFDAFRLHDCLEQTDVGENCYYMWRIAEGDAKAVLSAHQKMVRTQILRLRYIDSPYLEDSEEDHPRFIEGSLQSGDIVAARRWFNKLSDFQPADSGFVENNFPLFEKLGNKEFVDEMFEKVSADFYRILEVYPDSAMYRNNYAWACACAKRNVENGIAIAKRAVELRPGTAGYLDTLAELYHVNGQRDLAISTIRRAIEINPMRAYYHEQLKKFKGETPE</sequence>
<feature type="compositionally biased region" description="Basic and acidic residues" evidence="2">
    <location>
        <begin position="260"/>
        <end position="271"/>
    </location>
</feature>
<organism evidence="4 5">
    <name type="scientific">Mariniblastus fucicola</name>
    <dbReference type="NCBI Taxonomy" id="980251"/>
    <lineage>
        <taxon>Bacteria</taxon>
        <taxon>Pseudomonadati</taxon>
        <taxon>Planctomycetota</taxon>
        <taxon>Planctomycetia</taxon>
        <taxon>Pirellulales</taxon>
        <taxon>Pirellulaceae</taxon>
        <taxon>Mariniblastus</taxon>
    </lineage>
</organism>
<evidence type="ECO:0000256" key="2">
    <source>
        <dbReference type="SAM" id="MobiDB-lite"/>
    </source>
</evidence>
<keyword evidence="5" id="KW-1185">Reference proteome</keyword>
<dbReference type="AlphaFoldDB" id="A0A5B9P8K5"/>
<dbReference type="InterPro" id="IPR011990">
    <property type="entry name" value="TPR-like_helical_dom_sf"/>
</dbReference>
<keyword evidence="3" id="KW-0732">Signal</keyword>
<feature type="compositionally biased region" description="Polar residues" evidence="2">
    <location>
        <begin position="35"/>
        <end position="52"/>
    </location>
</feature>
<gene>
    <name evidence="4" type="ORF">MFFC18_10970</name>
</gene>
<evidence type="ECO:0000256" key="3">
    <source>
        <dbReference type="SAM" id="SignalP"/>
    </source>
</evidence>
<reference evidence="4 5" key="1">
    <citation type="submission" date="2019-08" db="EMBL/GenBank/DDBJ databases">
        <title>Deep-cultivation of Planctomycetes and their phenomic and genomic characterization uncovers novel biology.</title>
        <authorList>
            <person name="Wiegand S."/>
            <person name="Jogler M."/>
            <person name="Boedeker C."/>
            <person name="Pinto D."/>
            <person name="Vollmers J."/>
            <person name="Rivas-Marin E."/>
            <person name="Kohn T."/>
            <person name="Peeters S.H."/>
            <person name="Heuer A."/>
            <person name="Rast P."/>
            <person name="Oberbeckmann S."/>
            <person name="Bunk B."/>
            <person name="Jeske O."/>
            <person name="Meyerdierks A."/>
            <person name="Storesund J.E."/>
            <person name="Kallscheuer N."/>
            <person name="Luecker S."/>
            <person name="Lage O.M."/>
            <person name="Pohl T."/>
            <person name="Merkel B.J."/>
            <person name="Hornburger P."/>
            <person name="Mueller R.-W."/>
            <person name="Bruemmer F."/>
            <person name="Labrenz M."/>
            <person name="Spormann A.M."/>
            <person name="Op den Camp H."/>
            <person name="Overmann J."/>
            <person name="Amann R."/>
            <person name="Jetten M.S.M."/>
            <person name="Mascher T."/>
            <person name="Medema M.H."/>
            <person name="Devos D.P."/>
            <person name="Kaster A.-K."/>
            <person name="Ovreas L."/>
            <person name="Rohde M."/>
            <person name="Galperin M.Y."/>
            <person name="Jogler C."/>
        </authorList>
    </citation>
    <scope>NUCLEOTIDE SEQUENCE [LARGE SCALE GENOMIC DNA]</scope>
    <source>
        <strain evidence="4 5">FC18</strain>
    </source>
</reference>
<name>A0A5B9P8K5_9BACT</name>
<dbReference type="InterPro" id="IPR019734">
    <property type="entry name" value="TPR_rpt"/>
</dbReference>